<evidence type="ECO:0000259" key="2">
    <source>
        <dbReference type="Pfam" id="PF09159"/>
    </source>
</evidence>
<evidence type="ECO:0000313" key="3">
    <source>
        <dbReference type="EMBL" id="CAD6445221.1"/>
    </source>
</evidence>
<sequence>MAITIPSTLKAVALKQIAFRCGISISGTKPILTQRIQDELPRITLPGADPSSATSKPLRILSIDMGIRNFSYCLLEIPLPSKSPKNKRKSNPPIPILQSWQKLSLLPPAPPNTDPATKEKPRNEFTPAILSTAAYKLLRHTLLPLSPTHILIERQRFRTHGAKQILEWTIRVNMLESMLWATLKTLSEEKVWEGEVIEIAPRKVGTFWVEESGLLDEEKGEEFKIVRNTTEVYARSKGAKIDLVRRWLEGGEKHKTQKHNEMVLIGSQQVQDIKERYTEKWDRKAGRANGNKPKSKSSPRSASDTAQKKREKEIIKEKEEGMGKLDDLADSLLQGMAWLKWQENRKLALEEGVEILLDY</sequence>
<dbReference type="CDD" id="cd16963">
    <property type="entry name" value="CCE1"/>
    <property type="match status" value="1"/>
</dbReference>
<dbReference type="InterPro" id="IPR012337">
    <property type="entry name" value="RNaseH-like_sf"/>
</dbReference>
<dbReference type="AlphaFoldDB" id="A0A8H2VW11"/>
<dbReference type="Proteomes" id="UP000624404">
    <property type="component" value="Unassembled WGS sequence"/>
</dbReference>
<feature type="domain" description="Mitochondrial resolvase Ydc2 catalytic" evidence="2">
    <location>
        <begin position="60"/>
        <end position="346"/>
    </location>
</feature>
<dbReference type="InterPro" id="IPR039197">
    <property type="entry name" value="Mrs1/Cce1"/>
</dbReference>
<keyword evidence="4" id="KW-1185">Reference proteome</keyword>
<comment type="caution">
    <text evidence="3">The sequence shown here is derived from an EMBL/GenBank/DDBJ whole genome shotgun (WGS) entry which is preliminary data.</text>
</comment>
<dbReference type="InterPro" id="IPR036397">
    <property type="entry name" value="RNaseH_sf"/>
</dbReference>
<dbReference type="GO" id="GO:0000403">
    <property type="term" value="F:Y-form DNA binding"/>
    <property type="evidence" value="ECO:0007669"/>
    <property type="project" value="TreeGrafter"/>
</dbReference>
<feature type="region of interest" description="Disordered" evidence="1">
    <location>
        <begin position="281"/>
        <end position="320"/>
    </location>
</feature>
<evidence type="ECO:0000256" key="1">
    <source>
        <dbReference type="SAM" id="MobiDB-lite"/>
    </source>
</evidence>
<dbReference type="InterPro" id="IPR015242">
    <property type="entry name" value="Ydc2_cat"/>
</dbReference>
<evidence type="ECO:0000313" key="4">
    <source>
        <dbReference type="Proteomes" id="UP000624404"/>
    </source>
</evidence>
<protein>
    <submittedName>
        <fullName evidence="3">585a29e9-df32-4d9b-adb1-301d3bc206bd-CDS</fullName>
    </submittedName>
</protein>
<dbReference type="EMBL" id="CAJHIA010000014">
    <property type="protein sequence ID" value="CAD6445221.1"/>
    <property type="molecule type" value="Genomic_DNA"/>
</dbReference>
<dbReference type="GO" id="GO:0004520">
    <property type="term" value="F:DNA endonuclease activity"/>
    <property type="evidence" value="ECO:0007669"/>
    <property type="project" value="TreeGrafter"/>
</dbReference>
<dbReference type="PANTHER" id="PTHR28072">
    <property type="entry name" value="CRUCIFORM CUTTING ENDONUCLEASE 1, MITOCHONDRIAL-RELATED"/>
    <property type="match status" value="1"/>
</dbReference>
<dbReference type="PANTHER" id="PTHR28072:SF1">
    <property type="entry name" value="CRUCIFORM CUTTING ENDONUCLEASE 1, MITOCHONDRIAL-RELATED"/>
    <property type="match status" value="1"/>
</dbReference>
<name>A0A8H2VW11_9HELO</name>
<dbReference type="GO" id="GO:0005739">
    <property type="term" value="C:mitochondrion"/>
    <property type="evidence" value="ECO:0007669"/>
    <property type="project" value="TreeGrafter"/>
</dbReference>
<dbReference type="Pfam" id="PF09159">
    <property type="entry name" value="Ydc2-catalyt"/>
    <property type="match status" value="1"/>
</dbReference>
<dbReference type="GO" id="GO:0000402">
    <property type="term" value="F:crossed form four-way junction DNA binding"/>
    <property type="evidence" value="ECO:0007669"/>
    <property type="project" value="TreeGrafter"/>
</dbReference>
<accession>A0A8H2VW11</accession>
<dbReference type="Gene3D" id="3.30.420.10">
    <property type="entry name" value="Ribonuclease H-like superfamily/Ribonuclease H"/>
    <property type="match status" value="1"/>
</dbReference>
<organism evidence="3 4">
    <name type="scientific">Sclerotinia trifoliorum</name>
    <dbReference type="NCBI Taxonomy" id="28548"/>
    <lineage>
        <taxon>Eukaryota</taxon>
        <taxon>Fungi</taxon>
        <taxon>Dikarya</taxon>
        <taxon>Ascomycota</taxon>
        <taxon>Pezizomycotina</taxon>
        <taxon>Leotiomycetes</taxon>
        <taxon>Helotiales</taxon>
        <taxon>Sclerotiniaceae</taxon>
        <taxon>Sclerotinia</taxon>
    </lineage>
</organism>
<dbReference type="GO" id="GO:0070336">
    <property type="term" value="F:flap-structured DNA binding"/>
    <property type="evidence" value="ECO:0007669"/>
    <property type="project" value="TreeGrafter"/>
</dbReference>
<feature type="region of interest" description="Disordered" evidence="1">
    <location>
        <begin position="104"/>
        <end position="123"/>
    </location>
</feature>
<dbReference type="OrthoDB" id="5552842at2759"/>
<proteinExistence type="predicted"/>
<reference evidence="3" key="1">
    <citation type="submission" date="2020-10" db="EMBL/GenBank/DDBJ databases">
        <authorList>
            <person name="Kusch S."/>
        </authorList>
    </citation>
    <scope>NUCLEOTIDE SEQUENCE</scope>
    <source>
        <strain evidence="3">SwB9</strain>
    </source>
</reference>
<feature type="compositionally biased region" description="Basic and acidic residues" evidence="1">
    <location>
        <begin position="306"/>
        <end position="320"/>
    </location>
</feature>
<gene>
    <name evidence="3" type="ORF">SCLTRI_LOCUS5013</name>
</gene>
<dbReference type="SUPFAM" id="SSF53098">
    <property type="entry name" value="Ribonuclease H-like"/>
    <property type="match status" value="1"/>
</dbReference>